<comment type="caution">
    <text evidence="7">The sequence shown here is derived from an EMBL/GenBank/DDBJ whole genome shotgun (WGS) entry which is preliminary data.</text>
</comment>
<dbReference type="Pfam" id="PF03577">
    <property type="entry name" value="Peptidase_C69"/>
    <property type="match status" value="1"/>
</dbReference>
<dbReference type="PANTHER" id="PTHR12994">
    <property type="entry name" value="SECERNIN"/>
    <property type="match status" value="1"/>
</dbReference>
<dbReference type="Proteomes" id="UP000823614">
    <property type="component" value="Unassembled WGS sequence"/>
</dbReference>
<dbReference type="EMBL" id="JADIMP010000086">
    <property type="protein sequence ID" value="MBO8441814.1"/>
    <property type="molecule type" value="Genomic_DNA"/>
</dbReference>
<dbReference type="GO" id="GO:0006508">
    <property type="term" value="P:proteolysis"/>
    <property type="evidence" value="ECO:0007669"/>
    <property type="project" value="UniProtKB-KW"/>
</dbReference>
<dbReference type="PANTHER" id="PTHR12994:SF17">
    <property type="entry name" value="LD30995P"/>
    <property type="match status" value="1"/>
</dbReference>
<evidence type="ECO:0000313" key="7">
    <source>
        <dbReference type="EMBL" id="MBO8441814.1"/>
    </source>
</evidence>
<protein>
    <recommendedName>
        <fullName evidence="6">Dipeptidase</fullName>
        <ecNumber evidence="6">3.4.-.-</ecNumber>
    </recommendedName>
</protein>
<evidence type="ECO:0000256" key="3">
    <source>
        <dbReference type="ARBA" id="ARBA00022670"/>
    </source>
</evidence>
<organism evidence="7 8">
    <name type="scientific">Candidatus Gallilactobacillus intestinavium</name>
    <dbReference type="NCBI Taxonomy" id="2840838"/>
    <lineage>
        <taxon>Bacteria</taxon>
        <taxon>Bacillati</taxon>
        <taxon>Bacillota</taxon>
        <taxon>Bacilli</taxon>
        <taxon>Lactobacillales</taxon>
        <taxon>Lactobacillaceae</taxon>
        <taxon>Lactobacillaceae incertae sedis</taxon>
        <taxon>Candidatus Gallilactobacillus</taxon>
    </lineage>
</organism>
<proteinExistence type="inferred from homology"/>
<name>A0A9D9E5Q2_9LACO</name>
<gene>
    <name evidence="7" type="ORF">IAA89_05230</name>
</gene>
<evidence type="ECO:0000313" key="8">
    <source>
        <dbReference type="Proteomes" id="UP000823614"/>
    </source>
</evidence>
<dbReference type="GO" id="GO:0070004">
    <property type="term" value="F:cysteine-type exopeptidase activity"/>
    <property type="evidence" value="ECO:0007669"/>
    <property type="project" value="InterPro"/>
</dbReference>
<keyword evidence="3 6" id="KW-0645">Protease</keyword>
<evidence type="ECO:0000256" key="6">
    <source>
        <dbReference type="RuleBase" id="RU364089"/>
    </source>
</evidence>
<comment type="similarity">
    <text evidence="2 6">Belongs to the peptidase C69 family.</text>
</comment>
<dbReference type="NCBIfam" id="NF033678">
    <property type="entry name" value="C69_fam_dipept"/>
    <property type="match status" value="1"/>
</dbReference>
<evidence type="ECO:0000256" key="2">
    <source>
        <dbReference type="ARBA" id="ARBA00007225"/>
    </source>
</evidence>
<dbReference type="AlphaFoldDB" id="A0A9D9E5Q2"/>
<keyword evidence="5 6" id="KW-0224">Dipeptidase</keyword>
<reference evidence="7" key="2">
    <citation type="journal article" date="2021" name="PeerJ">
        <title>Extensive microbial diversity within the chicken gut microbiome revealed by metagenomics and culture.</title>
        <authorList>
            <person name="Gilroy R."/>
            <person name="Ravi A."/>
            <person name="Getino M."/>
            <person name="Pursley I."/>
            <person name="Horton D.L."/>
            <person name="Alikhan N.F."/>
            <person name="Baker D."/>
            <person name="Gharbi K."/>
            <person name="Hall N."/>
            <person name="Watson M."/>
            <person name="Adriaenssens E.M."/>
            <person name="Foster-Nyarko E."/>
            <person name="Jarju S."/>
            <person name="Secka A."/>
            <person name="Antonio M."/>
            <person name="Oren A."/>
            <person name="Chaudhuri R.R."/>
            <person name="La Ragione R."/>
            <person name="Hildebrand F."/>
            <person name="Pallen M.J."/>
        </authorList>
    </citation>
    <scope>NUCLEOTIDE SEQUENCE</scope>
    <source>
        <strain evidence="7">C6-149</strain>
    </source>
</reference>
<reference evidence="7" key="1">
    <citation type="submission" date="2020-10" db="EMBL/GenBank/DDBJ databases">
        <authorList>
            <person name="Gilroy R."/>
        </authorList>
    </citation>
    <scope>NUCLEOTIDE SEQUENCE</scope>
    <source>
        <strain evidence="7">C6-149</strain>
    </source>
</reference>
<dbReference type="GO" id="GO:0016805">
    <property type="term" value="F:dipeptidase activity"/>
    <property type="evidence" value="ECO:0007669"/>
    <property type="project" value="UniProtKB-KW"/>
</dbReference>
<evidence type="ECO:0000256" key="5">
    <source>
        <dbReference type="ARBA" id="ARBA00022997"/>
    </source>
</evidence>
<keyword evidence="4 6" id="KW-0378">Hydrolase</keyword>
<dbReference type="InterPro" id="IPR047804">
    <property type="entry name" value="C69_dipept_A-like"/>
</dbReference>
<dbReference type="EC" id="3.4.-.-" evidence="6"/>
<dbReference type="InterPro" id="IPR005322">
    <property type="entry name" value="Peptidase_C69"/>
</dbReference>
<sequence length="475" mass="54370">MKNEKACTTVLVGKKASIDGSVMIARNDDTFLPITPQKFLVRPAFNRKDFVLKSNQNNFSAVLPEHGYRYQATPNVDVDKEGIYDESGFNEKNVAMSATESVYANERVLAVDPLVKDGIAEDTIQTLVLPFIDSAKQGVQYLGKLIEKYGSAEGNGVIFADKNDIWYMEIVTGHHWVASRIPDDMYAVIANQVSQENIDLSDKNNYLVSTNIENFVKDNNLNPDRDQWNVRHIFGTSNEKDRHYNTPRVWFGQKYLNPEIEQDPESSNLPFLRHANRLISLEDIEYIEGSHYNETKFDPLGSGEKADKLRYRPISLNRTQQSHVLQIRNNVPDDLSTIMWISIGVPSFTPFIPFYGNSIDTDKTFNNTSLKFNINDAYWMYRTVAMLVESHYSKFVQMDLDYLSESHEELNRMIKKIDLEVKSKSLSGSQLTEFLTESNHKIVDHMRSKTMNLIGNLITNGLELSKLTFNMDKNL</sequence>
<evidence type="ECO:0000256" key="4">
    <source>
        <dbReference type="ARBA" id="ARBA00022801"/>
    </source>
</evidence>
<evidence type="ECO:0000256" key="1">
    <source>
        <dbReference type="ARBA" id="ARBA00001670"/>
    </source>
</evidence>
<dbReference type="Gene3D" id="3.60.60.10">
    <property type="entry name" value="Penicillin V Acylase, Chain A"/>
    <property type="match status" value="1"/>
</dbReference>
<accession>A0A9D9E5Q2</accession>
<comment type="catalytic activity">
    <reaction evidence="1">
        <text>an L-aminoacyl-L-amino acid + H2O = 2 an L-alpha-amino acid</text>
        <dbReference type="Rhea" id="RHEA:48940"/>
        <dbReference type="ChEBI" id="CHEBI:15377"/>
        <dbReference type="ChEBI" id="CHEBI:59869"/>
        <dbReference type="ChEBI" id="CHEBI:77460"/>
        <dbReference type="EC" id="3.4.13.19"/>
    </reaction>
</comment>